<feature type="transmembrane region" description="Helical" evidence="1">
    <location>
        <begin position="160"/>
        <end position="179"/>
    </location>
</feature>
<keyword evidence="1" id="KW-0812">Transmembrane</keyword>
<dbReference type="PANTHER" id="PTHR36435:SF1">
    <property type="entry name" value="CAAX AMINO TERMINAL PROTEASE FAMILY PROTEIN"/>
    <property type="match status" value="1"/>
</dbReference>
<dbReference type="EMBL" id="BMGP01000007">
    <property type="protein sequence ID" value="GGF39595.1"/>
    <property type="molecule type" value="Genomic_DNA"/>
</dbReference>
<evidence type="ECO:0000313" key="4">
    <source>
        <dbReference type="Proteomes" id="UP000598775"/>
    </source>
</evidence>
<dbReference type="InterPro" id="IPR003675">
    <property type="entry name" value="Rce1/LyrA-like_dom"/>
</dbReference>
<name>A0A917BEK2_9MICO</name>
<organism evidence="3 4">
    <name type="scientific">Subtercola lobariae</name>
    <dbReference type="NCBI Taxonomy" id="1588641"/>
    <lineage>
        <taxon>Bacteria</taxon>
        <taxon>Bacillati</taxon>
        <taxon>Actinomycetota</taxon>
        <taxon>Actinomycetes</taxon>
        <taxon>Micrococcales</taxon>
        <taxon>Microbacteriaceae</taxon>
        <taxon>Subtercola</taxon>
    </lineage>
</organism>
<evidence type="ECO:0000259" key="2">
    <source>
        <dbReference type="Pfam" id="PF02517"/>
    </source>
</evidence>
<feature type="transmembrane region" description="Helical" evidence="1">
    <location>
        <begin position="185"/>
        <end position="204"/>
    </location>
</feature>
<feature type="transmembrane region" description="Helical" evidence="1">
    <location>
        <begin position="72"/>
        <end position="92"/>
    </location>
</feature>
<dbReference type="PANTHER" id="PTHR36435">
    <property type="entry name" value="SLR1288 PROTEIN"/>
    <property type="match status" value="1"/>
</dbReference>
<gene>
    <name evidence="3" type="ORF">GCM10011399_35610</name>
</gene>
<keyword evidence="1" id="KW-1133">Transmembrane helix</keyword>
<dbReference type="AlphaFoldDB" id="A0A917BEK2"/>
<dbReference type="InterPro" id="IPR052710">
    <property type="entry name" value="CAAX_protease"/>
</dbReference>
<feature type="transmembrane region" description="Helical" evidence="1">
    <location>
        <begin position="112"/>
        <end position="139"/>
    </location>
</feature>
<protein>
    <recommendedName>
        <fullName evidence="2">CAAX prenyl protease 2/Lysostaphin resistance protein A-like domain-containing protein</fullName>
    </recommendedName>
</protein>
<keyword evidence="1" id="KW-0472">Membrane</keyword>
<keyword evidence="4" id="KW-1185">Reference proteome</keyword>
<dbReference type="Pfam" id="PF02517">
    <property type="entry name" value="Rce1-like"/>
    <property type="match status" value="1"/>
</dbReference>
<sequence>MPEATFTVVLTATAGLVPLVLQAMNLTAYSNPLDFVIDLVAYGSMLVIVLFASHRRGLHRLSRDFGFSFHRIDLAIGAGLALGNVLYISIVTGVLHNSGAMPPPIPADQRPLIYVVLLQGVVAVAIAPLIEELVTRGLLMRSIRHSILRRHAKSARSARIAINASIISSAAIFAALHLHEADNPLAAVSIGVQTFIFGLVAGWIATRTGRLGPTIVAHTLYNAFVFAIAFSART</sequence>
<dbReference type="GO" id="GO:0004175">
    <property type="term" value="F:endopeptidase activity"/>
    <property type="evidence" value="ECO:0007669"/>
    <property type="project" value="UniProtKB-ARBA"/>
</dbReference>
<feature type="domain" description="CAAX prenyl protease 2/Lysostaphin resistance protein A-like" evidence="2">
    <location>
        <begin position="117"/>
        <end position="224"/>
    </location>
</feature>
<evidence type="ECO:0000256" key="1">
    <source>
        <dbReference type="SAM" id="Phobius"/>
    </source>
</evidence>
<dbReference type="GO" id="GO:0080120">
    <property type="term" value="P:CAAX-box protein maturation"/>
    <property type="evidence" value="ECO:0007669"/>
    <property type="project" value="UniProtKB-ARBA"/>
</dbReference>
<evidence type="ECO:0000313" key="3">
    <source>
        <dbReference type="EMBL" id="GGF39595.1"/>
    </source>
</evidence>
<feature type="transmembrane region" description="Helical" evidence="1">
    <location>
        <begin position="32"/>
        <end position="52"/>
    </location>
</feature>
<feature type="transmembrane region" description="Helical" evidence="1">
    <location>
        <begin position="211"/>
        <end position="232"/>
    </location>
</feature>
<dbReference type="Proteomes" id="UP000598775">
    <property type="component" value="Unassembled WGS sequence"/>
</dbReference>
<comment type="caution">
    <text evidence="3">The sequence shown here is derived from an EMBL/GenBank/DDBJ whole genome shotgun (WGS) entry which is preliminary data.</text>
</comment>
<proteinExistence type="predicted"/>
<accession>A0A917BEK2</accession>
<reference evidence="3 4" key="1">
    <citation type="journal article" date="2014" name="Int. J. Syst. Evol. Microbiol.">
        <title>Complete genome sequence of Corynebacterium casei LMG S-19264T (=DSM 44701T), isolated from a smear-ripened cheese.</title>
        <authorList>
            <consortium name="US DOE Joint Genome Institute (JGI-PGF)"/>
            <person name="Walter F."/>
            <person name="Albersmeier A."/>
            <person name="Kalinowski J."/>
            <person name="Ruckert C."/>
        </authorList>
    </citation>
    <scope>NUCLEOTIDE SEQUENCE [LARGE SCALE GENOMIC DNA]</scope>
    <source>
        <strain evidence="3 4">CGMCC 1.12976</strain>
    </source>
</reference>